<proteinExistence type="predicted"/>
<dbReference type="EMBL" id="LVJE01000003">
    <property type="protein sequence ID" value="OAB30526.1"/>
    <property type="molecule type" value="Genomic_DNA"/>
</dbReference>
<protein>
    <submittedName>
        <fullName evidence="1">Uncharacterized protein</fullName>
    </submittedName>
</protein>
<reference evidence="1 2" key="1">
    <citation type="submission" date="2016-03" db="EMBL/GenBank/DDBJ databases">
        <title>Draft genome sequence of Flavobacterium fryxellicola DSM 16209.</title>
        <authorList>
            <person name="Shin S.-K."/>
            <person name="Yi H."/>
        </authorList>
    </citation>
    <scope>NUCLEOTIDE SEQUENCE [LARGE SCALE GENOMIC DNA]</scope>
    <source>
        <strain evidence="1 2">DSM 16209</strain>
    </source>
</reference>
<evidence type="ECO:0000313" key="2">
    <source>
        <dbReference type="Proteomes" id="UP000077164"/>
    </source>
</evidence>
<dbReference type="OrthoDB" id="1367426at2"/>
<dbReference type="STRING" id="249352.SAMN05444395_1115"/>
<keyword evidence="2" id="KW-1185">Reference proteome</keyword>
<dbReference type="AlphaFoldDB" id="A0A167ZJX8"/>
<accession>A0A167ZJX8</accession>
<dbReference type="Proteomes" id="UP000077164">
    <property type="component" value="Unassembled WGS sequence"/>
</dbReference>
<gene>
    <name evidence="1" type="ORF">FBFR_01640</name>
</gene>
<dbReference type="RefSeq" id="WP_066076077.1">
    <property type="nucleotide sequence ID" value="NZ_FRDK01000011.1"/>
</dbReference>
<evidence type="ECO:0000313" key="1">
    <source>
        <dbReference type="EMBL" id="OAB30526.1"/>
    </source>
</evidence>
<name>A0A167ZJX8_9FLAO</name>
<sequence>MSDLKEMSFADLKAAADYLEKLKSERIEDLKSQGMDTKTNKGLEDMGKLEYDIHSALFSRLMKLKKS</sequence>
<comment type="caution">
    <text evidence="1">The sequence shown here is derived from an EMBL/GenBank/DDBJ whole genome shotgun (WGS) entry which is preliminary data.</text>
</comment>
<organism evidence="1 2">
    <name type="scientific">Flavobacterium fryxellicola</name>
    <dbReference type="NCBI Taxonomy" id="249352"/>
    <lineage>
        <taxon>Bacteria</taxon>
        <taxon>Pseudomonadati</taxon>
        <taxon>Bacteroidota</taxon>
        <taxon>Flavobacteriia</taxon>
        <taxon>Flavobacteriales</taxon>
        <taxon>Flavobacteriaceae</taxon>
        <taxon>Flavobacterium</taxon>
    </lineage>
</organism>